<dbReference type="Gene3D" id="3.20.20.150">
    <property type="entry name" value="Divalent-metal-dependent TIM barrel enzymes"/>
    <property type="match status" value="1"/>
</dbReference>
<accession>A0A3S0P0V1</accession>
<evidence type="ECO:0000313" key="5">
    <source>
        <dbReference type="Proteomes" id="UP000489351"/>
    </source>
</evidence>
<dbReference type="InterPro" id="IPR013022">
    <property type="entry name" value="Xyl_isomerase-like_TIM-brl"/>
</dbReference>
<feature type="domain" description="Xylose isomerase-like TIM barrel" evidence="1">
    <location>
        <begin position="39"/>
        <end position="221"/>
    </location>
</feature>
<protein>
    <submittedName>
        <fullName evidence="3">Sugar phosphate isomerase/epimerase</fullName>
    </submittedName>
    <submittedName>
        <fullName evidence="2">TIM barrel protein</fullName>
    </submittedName>
</protein>
<reference evidence="2 5" key="2">
    <citation type="submission" date="2019-11" db="EMBL/GenBank/DDBJ databases">
        <title>Green- and brown-colored morphotypes of Chlorobia in the stratified aquatic ecosystems of Kandalaksha Gulf (White Sea): A model for study of the accessory genome evolution.</title>
        <authorList>
            <person name="Grouzdev D.S."/>
        </authorList>
    </citation>
    <scope>NUCLEOTIDE SEQUENCE [LARGE SCALE GENOMIC DNA]</scope>
    <source>
        <strain evidence="2 5">ZM</strain>
    </source>
</reference>
<dbReference type="EMBL" id="WUBZ01000010">
    <property type="protein sequence ID" value="MWV54323.1"/>
    <property type="molecule type" value="Genomic_DNA"/>
</dbReference>
<dbReference type="Proteomes" id="UP000279908">
    <property type="component" value="Unassembled WGS sequence"/>
</dbReference>
<sequence length="271" mass="30679">MTAMASTHAFPFRFGTTSYIIPDEIIPNVEFLKDRVDDIELVLFESDEFSNLPCRDDIGRLSDIADEYGLSYSVHLPLDAYLGHSDRTERLKSVEKCRKIIELTRPLPVSAFVTHAEAGLGVDINLFSEDGVARFSDLFWQSINQLLKTSEASASEFAVETLNYPYVFIWPVVDDLGLSVTLDVGHLELYGFPLEDHLKEYLHRTKVIHIHGVREGKDHNSLDFYPSSAMDSVLAALQASPDPDRVFTMEIFSLDDFNSSSDLMHERRRGL</sequence>
<dbReference type="AlphaFoldDB" id="A0A3S0P0V1"/>
<dbReference type="NCBIfam" id="NF041277">
    <property type="entry name" value="coba_remo_CbiR"/>
    <property type="match status" value="1"/>
</dbReference>
<comment type="caution">
    <text evidence="3">The sequence shown here is derived from an EMBL/GenBank/DDBJ whole genome shotgun (WGS) entry which is preliminary data.</text>
</comment>
<name>A0A3S0P0V1_CHLPH</name>
<dbReference type="Pfam" id="PF01261">
    <property type="entry name" value="AP_endonuc_2"/>
    <property type="match status" value="1"/>
</dbReference>
<reference evidence="3 4" key="1">
    <citation type="submission" date="2018-12" db="EMBL/GenBank/DDBJ databases">
        <authorList>
            <person name="Lunina O.N."/>
            <person name="Grouzdev D.S."/>
            <person name="Gorlenko V.M."/>
            <person name="Savvichev A.S."/>
        </authorList>
    </citation>
    <scope>NUCLEOTIDE SEQUENCE [LARGE SCALE GENOMIC DNA]</scope>
    <source>
        <strain evidence="3 4">BrKhr-17</strain>
    </source>
</reference>
<evidence type="ECO:0000313" key="4">
    <source>
        <dbReference type="Proteomes" id="UP000279908"/>
    </source>
</evidence>
<proteinExistence type="predicted"/>
<evidence type="ECO:0000313" key="2">
    <source>
        <dbReference type="EMBL" id="MWV54323.1"/>
    </source>
</evidence>
<evidence type="ECO:0000313" key="3">
    <source>
        <dbReference type="EMBL" id="RTY40038.1"/>
    </source>
</evidence>
<dbReference type="Proteomes" id="UP000489351">
    <property type="component" value="Unassembled WGS sequence"/>
</dbReference>
<evidence type="ECO:0000259" key="1">
    <source>
        <dbReference type="Pfam" id="PF01261"/>
    </source>
</evidence>
<keyword evidence="5" id="KW-1185">Reference proteome</keyword>
<dbReference type="SUPFAM" id="SSF51658">
    <property type="entry name" value="Xylose isomerase-like"/>
    <property type="match status" value="1"/>
</dbReference>
<dbReference type="EMBL" id="RXYK01000001">
    <property type="protein sequence ID" value="RTY40038.1"/>
    <property type="molecule type" value="Genomic_DNA"/>
</dbReference>
<organism evidence="3 4">
    <name type="scientific">Chlorobium phaeovibrioides</name>
    <dbReference type="NCBI Taxonomy" id="1094"/>
    <lineage>
        <taxon>Bacteria</taxon>
        <taxon>Pseudomonadati</taxon>
        <taxon>Chlorobiota</taxon>
        <taxon>Chlorobiia</taxon>
        <taxon>Chlorobiales</taxon>
        <taxon>Chlorobiaceae</taxon>
        <taxon>Chlorobium/Pelodictyon group</taxon>
        <taxon>Chlorobium</taxon>
    </lineage>
</organism>
<dbReference type="InterPro" id="IPR036237">
    <property type="entry name" value="Xyl_isomerase-like_sf"/>
</dbReference>
<keyword evidence="3" id="KW-0413">Isomerase</keyword>
<gene>
    <name evidence="3" type="ORF">EKD02_01180</name>
    <name evidence="2" type="ORF">GJ685_04485</name>
</gene>
<dbReference type="GO" id="GO:0016853">
    <property type="term" value="F:isomerase activity"/>
    <property type="evidence" value="ECO:0007669"/>
    <property type="project" value="UniProtKB-KW"/>
</dbReference>